<dbReference type="InterPro" id="IPR018184">
    <property type="entry name" value="Integrin_alpha_C_CS"/>
</dbReference>
<dbReference type="OrthoDB" id="5573735at2759"/>
<dbReference type="Gene3D" id="2.60.40.1510">
    <property type="entry name" value="ntegrin, alpha v. Chain A, domain 3"/>
    <property type="match status" value="1"/>
</dbReference>
<keyword evidence="7 13" id="KW-1133">Transmembrane helix</keyword>
<evidence type="ECO:0000313" key="17">
    <source>
        <dbReference type="EMBL" id="KAH3795943.1"/>
    </source>
</evidence>
<dbReference type="Pfam" id="PF01839">
    <property type="entry name" value="FG-GAP"/>
    <property type="match status" value="2"/>
</dbReference>
<dbReference type="GO" id="GO:0008305">
    <property type="term" value="C:integrin complex"/>
    <property type="evidence" value="ECO:0007669"/>
    <property type="project" value="InterPro"/>
</dbReference>
<gene>
    <name evidence="17" type="ORF">DPMN_149505</name>
</gene>
<feature type="repeat" description="FG-GAP" evidence="12">
    <location>
        <begin position="97"/>
        <end position="161"/>
    </location>
</feature>
<evidence type="ECO:0000313" key="18">
    <source>
        <dbReference type="Proteomes" id="UP000828390"/>
    </source>
</evidence>
<dbReference type="AlphaFoldDB" id="A0A9D4FEI9"/>
<evidence type="ECO:0008006" key="19">
    <source>
        <dbReference type="Google" id="ProtNLM"/>
    </source>
</evidence>
<feature type="domain" description="Integrin alpha third immunoglobulin-like" evidence="16">
    <location>
        <begin position="887"/>
        <end position="1060"/>
    </location>
</feature>
<dbReference type="Gene3D" id="2.130.10.130">
    <property type="entry name" value="Integrin alpha, N-terminal"/>
    <property type="match status" value="1"/>
</dbReference>
<dbReference type="SUPFAM" id="SSF69179">
    <property type="entry name" value="Integrin domains"/>
    <property type="match status" value="2"/>
</dbReference>
<dbReference type="GO" id="GO:0033627">
    <property type="term" value="P:cell adhesion mediated by integrin"/>
    <property type="evidence" value="ECO:0007669"/>
    <property type="project" value="TreeGrafter"/>
</dbReference>
<comment type="caution">
    <text evidence="17">The sequence shown here is derived from an EMBL/GenBank/DDBJ whole genome shotgun (WGS) entry which is preliminary data.</text>
</comment>
<dbReference type="InterPro" id="IPR013519">
    <property type="entry name" value="Int_alpha_beta-p"/>
</dbReference>
<dbReference type="SMART" id="SM00191">
    <property type="entry name" value="Int_alpha"/>
    <property type="match status" value="5"/>
</dbReference>
<evidence type="ECO:0000256" key="7">
    <source>
        <dbReference type="ARBA" id="ARBA00022989"/>
    </source>
</evidence>
<dbReference type="InterPro" id="IPR000413">
    <property type="entry name" value="Integrin_alpha"/>
</dbReference>
<dbReference type="InterPro" id="IPR032695">
    <property type="entry name" value="Integrin_dom_sf"/>
</dbReference>
<name>A0A9D4FEI9_DREPO</name>
<accession>A0A9D4FEI9</accession>
<dbReference type="PANTHER" id="PTHR23220">
    <property type="entry name" value="INTEGRIN ALPHA"/>
    <property type="match status" value="1"/>
</dbReference>
<dbReference type="PROSITE" id="PS51470">
    <property type="entry name" value="FG_GAP"/>
    <property type="match status" value="3"/>
</dbReference>
<evidence type="ECO:0000256" key="1">
    <source>
        <dbReference type="ARBA" id="ARBA00004479"/>
    </source>
</evidence>
<feature type="domain" description="Integrin alpha first immunoglubulin-like" evidence="14">
    <location>
        <begin position="548"/>
        <end position="659"/>
    </location>
</feature>
<feature type="repeat" description="FG-GAP" evidence="12">
    <location>
        <begin position="374"/>
        <end position="435"/>
    </location>
</feature>
<evidence type="ECO:0000256" key="2">
    <source>
        <dbReference type="ARBA" id="ARBA00008054"/>
    </source>
</evidence>
<feature type="transmembrane region" description="Helical" evidence="13">
    <location>
        <begin position="1072"/>
        <end position="1096"/>
    </location>
</feature>
<dbReference type="Proteomes" id="UP000828390">
    <property type="component" value="Unassembled WGS sequence"/>
</dbReference>
<keyword evidence="11" id="KW-0325">Glycoprotein</keyword>
<reference evidence="17" key="2">
    <citation type="submission" date="2020-11" db="EMBL/GenBank/DDBJ databases">
        <authorList>
            <person name="McCartney M.A."/>
            <person name="Auch B."/>
            <person name="Kono T."/>
            <person name="Mallez S."/>
            <person name="Becker A."/>
            <person name="Gohl D.M."/>
            <person name="Silverstein K.A.T."/>
            <person name="Koren S."/>
            <person name="Bechman K.B."/>
            <person name="Herman A."/>
            <person name="Abrahante J.E."/>
            <person name="Garbe J."/>
        </authorList>
    </citation>
    <scope>NUCLEOTIDE SEQUENCE</scope>
    <source>
        <strain evidence="17">Duluth1</strain>
        <tissue evidence="17">Whole animal</tissue>
    </source>
</reference>
<evidence type="ECO:0000256" key="4">
    <source>
        <dbReference type="ARBA" id="ARBA00022729"/>
    </source>
</evidence>
<dbReference type="GO" id="GO:0009897">
    <property type="term" value="C:external side of plasma membrane"/>
    <property type="evidence" value="ECO:0007669"/>
    <property type="project" value="TreeGrafter"/>
</dbReference>
<dbReference type="Gene3D" id="1.20.5.930">
    <property type="entry name" value="Bicelle-embedded integrin alpha(iib) transmembrane segment"/>
    <property type="match status" value="1"/>
</dbReference>
<dbReference type="InterPro" id="IPR048285">
    <property type="entry name" value="Integrin_alpha_Ig-like_2"/>
</dbReference>
<evidence type="ECO:0000259" key="14">
    <source>
        <dbReference type="Pfam" id="PF08441"/>
    </source>
</evidence>
<proteinExistence type="inferred from homology"/>
<feature type="domain" description="Integrin alpha second immunoglobulin-like" evidence="15">
    <location>
        <begin position="694"/>
        <end position="767"/>
    </location>
</feature>
<keyword evidence="18" id="KW-1185">Reference proteome</keyword>
<dbReference type="GO" id="GO:0007160">
    <property type="term" value="P:cell-matrix adhesion"/>
    <property type="evidence" value="ECO:0007669"/>
    <property type="project" value="TreeGrafter"/>
</dbReference>
<evidence type="ECO:0000259" key="16">
    <source>
        <dbReference type="Pfam" id="PF20806"/>
    </source>
</evidence>
<evidence type="ECO:0000256" key="8">
    <source>
        <dbReference type="ARBA" id="ARBA00023037"/>
    </source>
</evidence>
<evidence type="ECO:0000256" key="3">
    <source>
        <dbReference type="ARBA" id="ARBA00022692"/>
    </source>
</evidence>
<comment type="subcellular location">
    <subcellularLocation>
        <location evidence="1 13">Membrane</location>
        <topology evidence="1 13">Single-pass type I membrane protein</topology>
    </subcellularLocation>
</comment>
<dbReference type="GO" id="GO:0005178">
    <property type="term" value="F:integrin binding"/>
    <property type="evidence" value="ECO:0007669"/>
    <property type="project" value="TreeGrafter"/>
</dbReference>
<protein>
    <recommendedName>
        <fullName evidence="19">Integrin alpha-2 domain-containing protein</fullName>
    </recommendedName>
</protein>
<dbReference type="Gene3D" id="2.60.40.1460">
    <property type="entry name" value="Integrin domains. Chain A, domain 2"/>
    <property type="match status" value="1"/>
</dbReference>
<dbReference type="PANTHER" id="PTHR23220:SF122">
    <property type="entry name" value="INTEGRIN ALPHA-PS1"/>
    <property type="match status" value="1"/>
</dbReference>
<keyword evidence="6 13" id="KW-0130">Cell adhesion</keyword>
<comment type="similarity">
    <text evidence="2 13">Belongs to the integrin alpha chain family.</text>
</comment>
<keyword evidence="5" id="KW-0677">Repeat</keyword>
<dbReference type="InterPro" id="IPR013517">
    <property type="entry name" value="FG-GAP"/>
</dbReference>
<dbReference type="InterPro" id="IPR048286">
    <property type="entry name" value="Integrin_alpha_Ig-like_3"/>
</dbReference>
<evidence type="ECO:0000259" key="15">
    <source>
        <dbReference type="Pfam" id="PF20805"/>
    </source>
</evidence>
<sequence length="1136" mass="125396">MEIKGTQIDLREVKEKCNGCLRRERTARLKMQQTPSGNVSSRPQCTLSAISGGSGANYSVISFRAGGFPRSLAVTCAALFVLVSTCTAFNLDVNSPVVFSYPGQDAGSYFGYTVAMFKRPSSGERWVLVGAPRANSPVFLADVERPGALYRCDTNARCEEILIDAAKNNDRDQAVFGDKTRIFIHGKDNQWLGGSLDVDTSRGIVTCASRWYNKNFLTAGYYFMNGLCYELPLDLMATNIRKIPALVDGEKQTMILPGNLTRLNYGMGSMGAAVHYTADGRDLLLGAPGLYTWTGGFIDIDNSGNTNHISQYENLPTEISEMAGYAMTSGQYFGNGQTYFAIGSPRYELTGKVLLYEGDRKLFQAERPFLSLNGSELGNSQIPVNGFYGSALCSADVNNDGRDDLIVGAPLFSDTAAYETGLVLVYLGQAGFTFKPQKERLTGSGYAGARFGTAIASMGDLNMDGFTDIVVGAPYEGDAMQGSVYIYNGCKLGVWHHFSQRLDARTLAPALRSFGISFSRPMDFDENGINDLLVGAYLSDRAYLFLGKPVINVQLTLASSVSQIEPSLTAAGLRLTTCLQYNYFTVTYIQFNVTIELDTYMGEYNRIMFDKGSRMTSFLLKVFHNEKSCDTRTLTIKSTVDLMTPVRIQASYSVVQFASSGDKQPAINRFHGDDPNRNLMIAVERLEFKKNCPDNRCRTDLTLTAAAEYQQEAGNLILGTSSLVLDVSIRKSGDPSYGSNLFVAFPKSMRYQKVEKVAGETEVQCGFIELREEASDADPDVDSLEYLQRQLVPKMDKEAEEMLVCSFGNPLSNNTGVRFRLHMVVPESVKESKLYFRLNATTLSDELRAEDNTQNIDIPVKYKVATAFKGVSRPSILTLADPALRYNVTHVYELRNQGPSPLPAALLMIEFPQVQQSGRVQIKLNTTEWSCPPPCRITCEFPNMEENKAPAIFSANIGPSYSVKTSPSTSDVNVGEAKSLSSLRNTDCNKHRCSRYDCKLTDIPARESAVVTLTFHVAGDTLDVVTGGQTLTIRSDAFVRLDRLERLITDTTTHVTDVFTDLVPVTPPRKPLAWWIILISVLAGLLLILLVVFILWKCGFFKRKDLEEMRRMQHKGEVKPMLEEEEAAAEADANGT</sequence>
<evidence type="ECO:0000256" key="11">
    <source>
        <dbReference type="ARBA" id="ARBA00023180"/>
    </source>
</evidence>
<keyword evidence="3 13" id="KW-0812">Transmembrane</keyword>
<organism evidence="17 18">
    <name type="scientific">Dreissena polymorpha</name>
    <name type="common">Zebra mussel</name>
    <name type="synonym">Mytilus polymorpha</name>
    <dbReference type="NCBI Taxonomy" id="45954"/>
    <lineage>
        <taxon>Eukaryota</taxon>
        <taxon>Metazoa</taxon>
        <taxon>Spiralia</taxon>
        <taxon>Lophotrochozoa</taxon>
        <taxon>Mollusca</taxon>
        <taxon>Bivalvia</taxon>
        <taxon>Autobranchia</taxon>
        <taxon>Heteroconchia</taxon>
        <taxon>Euheterodonta</taxon>
        <taxon>Imparidentia</taxon>
        <taxon>Neoheterodontei</taxon>
        <taxon>Myida</taxon>
        <taxon>Dreissenoidea</taxon>
        <taxon>Dreissenidae</taxon>
        <taxon>Dreissena</taxon>
    </lineage>
</organism>
<keyword evidence="8 13" id="KW-0401">Integrin</keyword>
<dbReference type="Pfam" id="PF20805">
    <property type="entry name" value="Integrin_A_Ig_2"/>
    <property type="match status" value="1"/>
</dbReference>
<dbReference type="EMBL" id="JAIWYP010000007">
    <property type="protein sequence ID" value="KAH3795943.1"/>
    <property type="molecule type" value="Genomic_DNA"/>
</dbReference>
<evidence type="ECO:0000256" key="10">
    <source>
        <dbReference type="ARBA" id="ARBA00023170"/>
    </source>
</evidence>
<evidence type="ECO:0000256" key="5">
    <source>
        <dbReference type="ARBA" id="ARBA00022737"/>
    </source>
</evidence>
<dbReference type="GO" id="GO:0098609">
    <property type="term" value="P:cell-cell adhesion"/>
    <property type="evidence" value="ECO:0007669"/>
    <property type="project" value="TreeGrafter"/>
</dbReference>
<feature type="repeat" description="FG-GAP" evidence="12">
    <location>
        <begin position="437"/>
        <end position="496"/>
    </location>
</feature>
<evidence type="ECO:0000256" key="12">
    <source>
        <dbReference type="PROSITE-ProRule" id="PRU00803"/>
    </source>
</evidence>
<dbReference type="Pfam" id="PF08441">
    <property type="entry name" value="Integrin_A_Ig_1"/>
    <property type="match status" value="1"/>
</dbReference>
<dbReference type="InterPro" id="IPR028994">
    <property type="entry name" value="Integrin_alpha_N"/>
</dbReference>
<dbReference type="PROSITE" id="PS00242">
    <property type="entry name" value="INTEGRIN_ALPHA"/>
    <property type="match status" value="1"/>
</dbReference>
<keyword evidence="10 13" id="KW-0675">Receptor</keyword>
<evidence type="ECO:0000256" key="9">
    <source>
        <dbReference type="ARBA" id="ARBA00023136"/>
    </source>
</evidence>
<evidence type="ECO:0000256" key="13">
    <source>
        <dbReference type="RuleBase" id="RU003762"/>
    </source>
</evidence>
<dbReference type="SUPFAM" id="SSF69318">
    <property type="entry name" value="Integrin alpha N-terminal domain"/>
    <property type="match status" value="1"/>
</dbReference>
<reference evidence="17" key="1">
    <citation type="journal article" date="2019" name="bioRxiv">
        <title>The Genome of the Zebra Mussel, Dreissena polymorpha: A Resource for Invasive Species Research.</title>
        <authorList>
            <person name="McCartney M.A."/>
            <person name="Auch B."/>
            <person name="Kono T."/>
            <person name="Mallez S."/>
            <person name="Zhang Y."/>
            <person name="Obille A."/>
            <person name="Becker A."/>
            <person name="Abrahante J.E."/>
            <person name="Garbe J."/>
            <person name="Badalamenti J.P."/>
            <person name="Herman A."/>
            <person name="Mangelson H."/>
            <person name="Liachko I."/>
            <person name="Sullivan S."/>
            <person name="Sone E.D."/>
            <person name="Koren S."/>
            <person name="Silverstein K.A.T."/>
            <person name="Beckman K.B."/>
            <person name="Gohl D.M."/>
        </authorList>
    </citation>
    <scope>NUCLEOTIDE SEQUENCE</scope>
    <source>
        <strain evidence="17">Duluth1</strain>
        <tissue evidence="17">Whole animal</tissue>
    </source>
</reference>
<dbReference type="GO" id="GO:0007229">
    <property type="term" value="P:integrin-mediated signaling pathway"/>
    <property type="evidence" value="ECO:0007669"/>
    <property type="project" value="UniProtKB-KW"/>
</dbReference>
<dbReference type="Gene3D" id="2.60.40.1530">
    <property type="entry name" value="ntegrin, alpha v. Chain A, domain 4"/>
    <property type="match status" value="1"/>
</dbReference>
<dbReference type="Pfam" id="PF20806">
    <property type="entry name" value="Integrin_A_Ig_3"/>
    <property type="match status" value="1"/>
</dbReference>
<keyword evidence="9 13" id="KW-0472">Membrane</keyword>
<dbReference type="PRINTS" id="PR01185">
    <property type="entry name" value="INTEGRINA"/>
</dbReference>
<evidence type="ECO:0000256" key="6">
    <source>
        <dbReference type="ARBA" id="ARBA00022889"/>
    </source>
</evidence>
<dbReference type="InterPro" id="IPR013649">
    <property type="entry name" value="Integrin_alpha_Ig-like_1"/>
</dbReference>
<keyword evidence="4" id="KW-0732">Signal</keyword>